<feature type="non-terminal residue" evidence="2">
    <location>
        <position position="1"/>
    </location>
</feature>
<protein>
    <recommendedName>
        <fullName evidence="1">DUF7779 domain-containing protein</fullName>
    </recommendedName>
</protein>
<feature type="domain" description="DUF7779" evidence="1">
    <location>
        <begin position="154"/>
        <end position="254"/>
    </location>
</feature>
<dbReference type="InterPro" id="IPR027417">
    <property type="entry name" value="P-loop_NTPase"/>
</dbReference>
<feature type="non-terminal residue" evidence="2">
    <location>
        <position position="275"/>
    </location>
</feature>
<sequence>KDVQVFLENTSQNWLCIFDNADDKNVPLGKYIPRSKNGNVIITSRLSEVEQMASPGCHIAVSDLDKEDAITLLLGHALMESSETNRKQGCKIVDAFNCHALAVSSAGAYIQAFKTCTLSDYLSILKSKQKESLNYQMRSLDGYSKSVYSAFLLSFEKLSTQAQQFLQMCSFLHHTAIPVQLFVLAAAFVSPGLHPCEDDLGIDLLNHFLSLFPTESSWNDTVDELYQLSLVTFDNSTKVLSLHPVIHACTLKTVGHMEEEKTSRAATLLLGQATP</sequence>
<proteinExistence type="predicted"/>
<reference evidence="2" key="2">
    <citation type="journal article" date="2023" name="Proc. Natl. Acad. Sci. U.S.A.">
        <title>A global phylogenomic analysis of the shiitake genus Lentinula.</title>
        <authorList>
            <person name="Sierra-Patev S."/>
            <person name="Min B."/>
            <person name="Naranjo-Ortiz M."/>
            <person name="Looney B."/>
            <person name="Konkel Z."/>
            <person name="Slot J.C."/>
            <person name="Sakamoto Y."/>
            <person name="Steenwyk J.L."/>
            <person name="Rokas A."/>
            <person name="Carro J."/>
            <person name="Camarero S."/>
            <person name="Ferreira P."/>
            <person name="Molpeceres G."/>
            <person name="Ruiz-Duenas F.J."/>
            <person name="Serrano A."/>
            <person name="Henrissat B."/>
            <person name="Drula E."/>
            <person name="Hughes K.W."/>
            <person name="Mata J.L."/>
            <person name="Ishikawa N.K."/>
            <person name="Vargas-Isla R."/>
            <person name="Ushijima S."/>
            <person name="Smith C.A."/>
            <person name="Donoghue J."/>
            <person name="Ahrendt S."/>
            <person name="Andreopoulos W."/>
            <person name="He G."/>
            <person name="LaButti K."/>
            <person name="Lipzen A."/>
            <person name="Ng V."/>
            <person name="Riley R."/>
            <person name="Sandor L."/>
            <person name="Barry K."/>
            <person name="Martinez A.T."/>
            <person name="Xiao Y."/>
            <person name="Gibbons J.G."/>
            <person name="Terashima K."/>
            <person name="Grigoriev I.V."/>
            <person name="Hibbett D."/>
        </authorList>
    </citation>
    <scope>NUCLEOTIDE SEQUENCE</scope>
    <source>
        <strain evidence="2">Sp2 HRB7682 ss15</strain>
    </source>
</reference>
<dbReference type="Pfam" id="PF25000">
    <property type="entry name" value="DUF7779"/>
    <property type="match status" value="1"/>
</dbReference>
<dbReference type="PANTHER" id="PTHR22845">
    <property type="entry name" value="APOPTOTIC PROTEASE-ACTIVATING FACTOR 1"/>
    <property type="match status" value="1"/>
</dbReference>
<accession>A0A9W8ZPJ1</accession>
<dbReference type="Proteomes" id="UP001150238">
    <property type="component" value="Unassembled WGS sequence"/>
</dbReference>
<comment type="caution">
    <text evidence="2">The sequence shown here is derived from an EMBL/GenBank/DDBJ whole genome shotgun (WGS) entry which is preliminary data.</text>
</comment>
<gene>
    <name evidence="2" type="ORF">C8J55DRAFT_403469</name>
</gene>
<evidence type="ECO:0000313" key="2">
    <source>
        <dbReference type="EMBL" id="KAJ4463543.1"/>
    </source>
</evidence>
<dbReference type="InterPro" id="IPR056681">
    <property type="entry name" value="DUF7779"/>
</dbReference>
<evidence type="ECO:0000259" key="1">
    <source>
        <dbReference type="Pfam" id="PF25000"/>
    </source>
</evidence>
<dbReference type="PANTHER" id="PTHR22845:SF5">
    <property type="entry name" value="APOPTOTIC PROTEASE-ACTIVATING FACTOR 1"/>
    <property type="match status" value="1"/>
</dbReference>
<evidence type="ECO:0000313" key="3">
    <source>
        <dbReference type="Proteomes" id="UP001150238"/>
    </source>
</evidence>
<dbReference type="EMBL" id="JANVFS010000070">
    <property type="protein sequence ID" value="KAJ4463543.1"/>
    <property type="molecule type" value="Genomic_DNA"/>
</dbReference>
<dbReference type="AlphaFoldDB" id="A0A9W8ZPJ1"/>
<organism evidence="2 3">
    <name type="scientific">Lentinula lateritia</name>
    <dbReference type="NCBI Taxonomy" id="40482"/>
    <lineage>
        <taxon>Eukaryota</taxon>
        <taxon>Fungi</taxon>
        <taxon>Dikarya</taxon>
        <taxon>Basidiomycota</taxon>
        <taxon>Agaricomycotina</taxon>
        <taxon>Agaricomycetes</taxon>
        <taxon>Agaricomycetidae</taxon>
        <taxon>Agaricales</taxon>
        <taxon>Marasmiineae</taxon>
        <taxon>Omphalotaceae</taxon>
        <taxon>Lentinula</taxon>
    </lineage>
</organism>
<dbReference type="SUPFAM" id="SSF52540">
    <property type="entry name" value="P-loop containing nucleoside triphosphate hydrolases"/>
    <property type="match status" value="1"/>
</dbReference>
<name>A0A9W8ZPJ1_9AGAR</name>
<reference evidence="2" key="1">
    <citation type="submission" date="2022-08" db="EMBL/GenBank/DDBJ databases">
        <authorList>
            <consortium name="DOE Joint Genome Institute"/>
            <person name="Min B."/>
            <person name="Riley R."/>
            <person name="Sierra-Patev S."/>
            <person name="Naranjo-Ortiz M."/>
            <person name="Looney B."/>
            <person name="Konkel Z."/>
            <person name="Slot J.C."/>
            <person name="Sakamoto Y."/>
            <person name="Steenwyk J.L."/>
            <person name="Rokas A."/>
            <person name="Carro J."/>
            <person name="Camarero S."/>
            <person name="Ferreira P."/>
            <person name="Molpeceres G."/>
            <person name="Ruiz-Duenas F.J."/>
            <person name="Serrano A."/>
            <person name="Henrissat B."/>
            <person name="Drula E."/>
            <person name="Hughes K.W."/>
            <person name="Mata J.L."/>
            <person name="Ishikawa N.K."/>
            <person name="Vargas-Isla R."/>
            <person name="Ushijima S."/>
            <person name="Smith C.A."/>
            <person name="Ahrendt S."/>
            <person name="Andreopoulos W."/>
            <person name="He G."/>
            <person name="Labutti K."/>
            <person name="Lipzen A."/>
            <person name="Ng V."/>
            <person name="Sandor L."/>
            <person name="Barry K."/>
            <person name="Martinez A.T."/>
            <person name="Xiao Y."/>
            <person name="Gibbons J.G."/>
            <person name="Terashima K."/>
            <person name="Hibbett D.S."/>
            <person name="Grigoriev I.V."/>
        </authorList>
    </citation>
    <scope>NUCLEOTIDE SEQUENCE</scope>
    <source>
        <strain evidence="2">Sp2 HRB7682 ss15</strain>
    </source>
</reference>